<dbReference type="EMBL" id="CAUOFW020002447">
    <property type="protein sequence ID" value="CAK9153770.1"/>
    <property type="molecule type" value="Genomic_DNA"/>
</dbReference>
<accession>A0ABC8S9G4</accession>
<feature type="compositionally biased region" description="Polar residues" evidence="1">
    <location>
        <begin position="41"/>
        <end position="52"/>
    </location>
</feature>
<dbReference type="InterPro" id="IPR038971">
    <property type="entry name" value="SMR11/SMR16"/>
</dbReference>
<evidence type="ECO:0000313" key="3">
    <source>
        <dbReference type="Proteomes" id="UP001642360"/>
    </source>
</evidence>
<comment type="caution">
    <text evidence="2">The sequence shown here is derived from an EMBL/GenBank/DDBJ whole genome shotgun (WGS) entry which is preliminary data.</text>
</comment>
<organism evidence="2 3">
    <name type="scientific">Ilex paraguariensis</name>
    <name type="common">yerba mate</name>
    <dbReference type="NCBI Taxonomy" id="185542"/>
    <lineage>
        <taxon>Eukaryota</taxon>
        <taxon>Viridiplantae</taxon>
        <taxon>Streptophyta</taxon>
        <taxon>Embryophyta</taxon>
        <taxon>Tracheophyta</taxon>
        <taxon>Spermatophyta</taxon>
        <taxon>Magnoliopsida</taxon>
        <taxon>eudicotyledons</taxon>
        <taxon>Gunneridae</taxon>
        <taxon>Pentapetalae</taxon>
        <taxon>asterids</taxon>
        <taxon>campanulids</taxon>
        <taxon>Aquifoliales</taxon>
        <taxon>Aquifoliaceae</taxon>
        <taxon>Ilex</taxon>
    </lineage>
</organism>
<reference evidence="2 3" key="1">
    <citation type="submission" date="2024-02" db="EMBL/GenBank/DDBJ databases">
        <authorList>
            <person name="Vignale AGUSTIN F."/>
            <person name="Sosa J E."/>
            <person name="Modenutti C."/>
        </authorList>
    </citation>
    <scope>NUCLEOTIDE SEQUENCE [LARGE SCALE GENOMIC DNA]</scope>
</reference>
<dbReference type="PANTHER" id="PTHR36310">
    <property type="entry name" value="CYCLIN-DEPENDENT PROTEIN KINASE INHIBITOR SMR11"/>
    <property type="match status" value="1"/>
</dbReference>
<gene>
    <name evidence="2" type="ORF">ILEXP_LOCUS22065</name>
</gene>
<proteinExistence type="predicted"/>
<dbReference type="Proteomes" id="UP001642360">
    <property type="component" value="Unassembled WGS sequence"/>
</dbReference>
<keyword evidence="3" id="KW-1185">Reference proteome</keyword>
<evidence type="ECO:0000256" key="1">
    <source>
        <dbReference type="SAM" id="MobiDB-lite"/>
    </source>
</evidence>
<feature type="compositionally biased region" description="Polar residues" evidence="1">
    <location>
        <begin position="79"/>
        <end position="97"/>
    </location>
</feature>
<evidence type="ECO:0000313" key="2">
    <source>
        <dbReference type="EMBL" id="CAK9153770.1"/>
    </source>
</evidence>
<feature type="region of interest" description="Disordered" evidence="1">
    <location>
        <begin position="79"/>
        <end position="104"/>
    </location>
</feature>
<dbReference type="PANTHER" id="PTHR36310:SF1">
    <property type="entry name" value="CYCLIN-DEPENDENT PROTEIN KINASE INHIBITOR SMR11"/>
    <property type="match status" value="1"/>
</dbReference>
<feature type="region of interest" description="Disordered" evidence="1">
    <location>
        <begin position="1"/>
        <end position="23"/>
    </location>
</feature>
<sequence length="245" mass="26702">MDTELDVKQLKKPENLSKESTEQLDSKCIGVEAKKAVELPQPSTVTATNTGSALGPITPDSNREIGDTFTDFTSPLTLVSSSPKSISLDSHISNDPYPSNDDDTPCTPKESIFDSFAPGPNKLMLAPHHRKYLAQSQINVARRLDFGASLKFVENENRGSDDDTRLDEEMFVETVYDTLLEAIVSKQTEGVIPQISHLDTGSDGYKTPTSAPRLSGIAETCPGAPMKSTRKLINVDPGLCRKLEF</sequence>
<protein>
    <submittedName>
        <fullName evidence="2">Uncharacterized protein</fullName>
    </submittedName>
</protein>
<feature type="region of interest" description="Disordered" evidence="1">
    <location>
        <begin position="40"/>
        <end position="66"/>
    </location>
</feature>
<name>A0ABC8S9G4_9AQUA</name>
<dbReference type="AlphaFoldDB" id="A0ABC8S9G4"/>